<dbReference type="Proteomes" id="UP000886520">
    <property type="component" value="Chromosome 12"/>
</dbReference>
<comment type="caution">
    <text evidence="2">The sequence shown here is derived from an EMBL/GenBank/DDBJ whole genome shotgun (WGS) entry which is preliminary data.</text>
</comment>
<evidence type="ECO:0000313" key="1">
    <source>
        <dbReference type="EMBL" id="KAI5072495.1"/>
    </source>
</evidence>
<dbReference type="EMBL" id="JABFUD020000012">
    <property type="protein sequence ID" value="KAI5072495.1"/>
    <property type="molecule type" value="Genomic_DNA"/>
</dbReference>
<accession>A0A9D4URM4</accession>
<sequence>MLLQLNEVLRQKRCPNYVEEDAGATAGIFGETEPSSSFAENHYNMQQSAVSEVNDSADNYSSAGGGVPLALQQQAQDLTHFYAAEDCNTGDAVNFHNTGDSATYFYDNQYVAEHVEPQYGAAHAYSAWATTISADDGGQQLVWPPAGAEAQIWQAGGVAAQVVVHEPNVDSNLMPIRPGLGWYDYKWRSAQNAVL</sequence>
<dbReference type="AlphaFoldDB" id="A0A9D4URM4"/>
<protein>
    <submittedName>
        <fullName evidence="2">Uncharacterized protein</fullName>
    </submittedName>
</protein>
<reference evidence="2" key="1">
    <citation type="submission" date="2021-01" db="EMBL/GenBank/DDBJ databases">
        <title>Adiantum capillus-veneris genome.</title>
        <authorList>
            <person name="Fang Y."/>
            <person name="Liao Q."/>
        </authorList>
    </citation>
    <scope>NUCLEOTIDE SEQUENCE</scope>
    <source>
        <strain evidence="2">H3</strain>
        <tissue evidence="2">Leaf</tissue>
    </source>
</reference>
<name>A0A9D4URM4_ADICA</name>
<organism evidence="2 3">
    <name type="scientific">Adiantum capillus-veneris</name>
    <name type="common">Maidenhair fern</name>
    <dbReference type="NCBI Taxonomy" id="13818"/>
    <lineage>
        <taxon>Eukaryota</taxon>
        <taxon>Viridiplantae</taxon>
        <taxon>Streptophyta</taxon>
        <taxon>Embryophyta</taxon>
        <taxon>Tracheophyta</taxon>
        <taxon>Polypodiopsida</taxon>
        <taxon>Polypodiidae</taxon>
        <taxon>Polypodiales</taxon>
        <taxon>Pteridineae</taxon>
        <taxon>Pteridaceae</taxon>
        <taxon>Vittarioideae</taxon>
        <taxon>Adiantum</taxon>
    </lineage>
</organism>
<evidence type="ECO:0000313" key="3">
    <source>
        <dbReference type="Proteomes" id="UP000886520"/>
    </source>
</evidence>
<keyword evidence="3" id="KW-1185">Reference proteome</keyword>
<gene>
    <name evidence="1" type="ORF">GOP47_0012601</name>
    <name evidence="2" type="ORF">GOP47_0012602</name>
</gene>
<evidence type="ECO:0000313" key="2">
    <source>
        <dbReference type="EMBL" id="KAI5072496.1"/>
    </source>
</evidence>
<proteinExistence type="predicted"/>
<dbReference type="EMBL" id="JABFUD020000012">
    <property type="protein sequence ID" value="KAI5072496.1"/>
    <property type="molecule type" value="Genomic_DNA"/>
</dbReference>